<gene>
    <name evidence="1" type="ORF">EEDITHA_LOCUS8315</name>
</gene>
<keyword evidence="2" id="KW-1185">Reference proteome</keyword>
<evidence type="ECO:0000313" key="1">
    <source>
        <dbReference type="EMBL" id="CAH2092564.1"/>
    </source>
</evidence>
<reference evidence="1" key="1">
    <citation type="submission" date="2022-03" db="EMBL/GenBank/DDBJ databases">
        <authorList>
            <person name="Tunstrom K."/>
        </authorList>
    </citation>
    <scope>NUCLEOTIDE SEQUENCE</scope>
</reference>
<protein>
    <submittedName>
        <fullName evidence="1">Uncharacterized protein</fullName>
    </submittedName>
</protein>
<accession>A0AAU9U0V7</accession>
<organism evidence="1 2">
    <name type="scientific">Euphydryas editha</name>
    <name type="common">Edith's checkerspot</name>
    <dbReference type="NCBI Taxonomy" id="104508"/>
    <lineage>
        <taxon>Eukaryota</taxon>
        <taxon>Metazoa</taxon>
        <taxon>Ecdysozoa</taxon>
        <taxon>Arthropoda</taxon>
        <taxon>Hexapoda</taxon>
        <taxon>Insecta</taxon>
        <taxon>Pterygota</taxon>
        <taxon>Neoptera</taxon>
        <taxon>Endopterygota</taxon>
        <taxon>Lepidoptera</taxon>
        <taxon>Glossata</taxon>
        <taxon>Ditrysia</taxon>
        <taxon>Papilionoidea</taxon>
        <taxon>Nymphalidae</taxon>
        <taxon>Nymphalinae</taxon>
        <taxon>Euphydryas</taxon>
    </lineage>
</organism>
<comment type="caution">
    <text evidence="1">The sequence shown here is derived from an EMBL/GenBank/DDBJ whole genome shotgun (WGS) entry which is preliminary data.</text>
</comment>
<evidence type="ECO:0000313" key="2">
    <source>
        <dbReference type="Proteomes" id="UP001153954"/>
    </source>
</evidence>
<dbReference type="Proteomes" id="UP001153954">
    <property type="component" value="Unassembled WGS sequence"/>
</dbReference>
<sequence length="70" mass="7487">MLCTNGDNARCLAVDGESVESKSKRASLLTLAMRMTGVRCAASPWARCPPAAPPARSVHYAPLQPPHGRR</sequence>
<name>A0AAU9U0V7_EUPED</name>
<proteinExistence type="predicted"/>
<dbReference type="EMBL" id="CAKOGL010000012">
    <property type="protein sequence ID" value="CAH2092564.1"/>
    <property type="molecule type" value="Genomic_DNA"/>
</dbReference>
<dbReference type="AlphaFoldDB" id="A0AAU9U0V7"/>